<evidence type="ECO:0000313" key="1">
    <source>
        <dbReference type="EMBL" id="SPM37829.1"/>
    </source>
</evidence>
<gene>
    <name evidence="1" type="ORF">MRAB57_5679</name>
</gene>
<proteinExistence type="predicted"/>
<reference evidence="1 2" key="1">
    <citation type="submission" date="2017-01" db="EMBL/GenBank/DDBJ databases">
        <authorList>
            <consortium name="Urmite Genomes"/>
        </authorList>
    </citation>
    <scope>NUCLEOTIDE SEQUENCE [LARGE SCALE GENOMIC DNA]</scope>
    <source>
        <strain evidence="1 2">AB57</strain>
    </source>
</reference>
<dbReference type="Proteomes" id="UP000240988">
    <property type="component" value="Unassembled WGS sequence"/>
</dbReference>
<dbReference type="AlphaFoldDB" id="A0A2U3P242"/>
<sequence>VTDSIDVSISLGSFMDFVTATASQRITVVRAIADIYAEDYQRGPDFYREAREALREGIVRGDDVRRVRDAADHATDNKQSSYQALAAGWEQWRRGKTLGVFAATERWREQQLEVKVSPAMTWRHRTGNRLIVPYYKGQELSSDAAQAATRIIEHTFRGEHGRPAALDVRRGRLHEARRRRSRDYDAWLAGEVSAFLQMFRSIARAA</sequence>
<accession>A0A2U3P242</accession>
<protein>
    <submittedName>
        <fullName evidence="1">Uncharacterized protein</fullName>
    </submittedName>
</protein>
<feature type="non-terminal residue" evidence="1">
    <location>
        <position position="1"/>
    </location>
</feature>
<name>A0A2U3P242_9MYCO</name>
<organism evidence="1 2">
    <name type="scientific">Mycobacterium rhizamassiliense</name>
    <dbReference type="NCBI Taxonomy" id="1841860"/>
    <lineage>
        <taxon>Bacteria</taxon>
        <taxon>Bacillati</taxon>
        <taxon>Actinomycetota</taxon>
        <taxon>Actinomycetes</taxon>
        <taxon>Mycobacteriales</taxon>
        <taxon>Mycobacteriaceae</taxon>
        <taxon>Mycobacterium</taxon>
    </lineage>
</organism>
<evidence type="ECO:0000313" key="2">
    <source>
        <dbReference type="Proteomes" id="UP000240988"/>
    </source>
</evidence>
<keyword evidence="2" id="KW-1185">Reference proteome</keyword>
<dbReference type="EMBL" id="FUFA01000006">
    <property type="protein sequence ID" value="SPM37829.1"/>
    <property type="molecule type" value="Genomic_DNA"/>
</dbReference>